<evidence type="ECO:0008006" key="2">
    <source>
        <dbReference type="Google" id="ProtNLM"/>
    </source>
</evidence>
<dbReference type="EMBL" id="BARU01027985">
    <property type="protein sequence ID" value="GAH65374.1"/>
    <property type="molecule type" value="Genomic_DNA"/>
</dbReference>
<evidence type="ECO:0000313" key="1">
    <source>
        <dbReference type="EMBL" id="GAH65374.1"/>
    </source>
</evidence>
<accession>X1IGW1</accession>
<feature type="non-terminal residue" evidence="1">
    <location>
        <position position="72"/>
    </location>
</feature>
<gene>
    <name evidence="1" type="ORF">S03H2_44727</name>
</gene>
<sequence>MTVTLGIDAGSVAVKALALSDGRPIGWLEEPTRPDISAQCRGLLGRTLRHCDLAEGDVTALCATGYGRNLVA</sequence>
<comment type="caution">
    <text evidence="1">The sequence shown here is derived from an EMBL/GenBank/DDBJ whole genome shotgun (WGS) entry which is preliminary data.</text>
</comment>
<dbReference type="AlphaFoldDB" id="X1IGW1"/>
<name>X1IGW1_9ZZZZ</name>
<organism evidence="1">
    <name type="scientific">marine sediment metagenome</name>
    <dbReference type="NCBI Taxonomy" id="412755"/>
    <lineage>
        <taxon>unclassified sequences</taxon>
        <taxon>metagenomes</taxon>
        <taxon>ecological metagenomes</taxon>
    </lineage>
</organism>
<proteinExistence type="predicted"/>
<reference evidence="1" key="1">
    <citation type="journal article" date="2014" name="Front. Microbiol.">
        <title>High frequency of phylogenetically diverse reductive dehalogenase-homologous genes in deep subseafloor sedimentary metagenomes.</title>
        <authorList>
            <person name="Kawai M."/>
            <person name="Futagami T."/>
            <person name="Toyoda A."/>
            <person name="Takaki Y."/>
            <person name="Nishi S."/>
            <person name="Hori S."/>
            <person name="Arai W."/>
            <person name="Tsubouchi T."/>
            <person name="Morono Y."/>
            <person name="Uchiyama I."/>
            <person name="Ito T."/>
            <person name="Fujiyama A."/>
            <person name="Inagaki F."/>
            <person name="Takami H."/>
        </authorList>
    </citation>
    <scope>NUCLEOTIDE SEQUENCE</scope>
    <source>
        <strain evidence="1">Expedition CK06-06</strain>
    </source>
</reference>
<dbReference type="Gene3D" id="3.30.420.40">
    <property type="match status" value="1"/>
</dbReference>
<protein>
    <recommendedName>
        <fullName evidence="2">ATPase BadF/BadG/BcrA/BcrD type domain-containing protein</fullName>
    </recommendedName>
</protein>